<dbReference type="AlphaFoldDB" id="A0A1I0XA27"/>
<accession>A0A1I0XA27</accession>
<evidence type="ECO:0000313" key="2">
    <source>
        <dbReference type="EMBL" id="SFA97744.1"/>
    </source>
</evidence>
<evidence type="ECO:0000313" key="3">
    <source>
        <dbReference type="Proteomes" id="UP000198790"/>
    </source>
</evidence>
<organism evidence="2 3">
    <name type="scientific">Algoriphagus aquimarinus</name>
    <dbReference type="NCBI Taxonomy" id="237018"/>
    <lineage>
        <taxon>Bacteria</taxon>
        <taxon>Pseudomonadati</taxon>
        <taxon>Bacteroidota</taxon>
        <taxon>Cytophagia</taxon>
        <taxon>Cytophagales</taxon>
        <taxon>Cyclobacteriaceae</taxon>
        <taxon>Algoriphagus</taxon>
    </lineage>
</organism>
<dbReference type="Proteomes" id="UP000198790">
    <property type="component" value="Unassembled WGS sequence"/>
</dbReference>
<sequence>MKTLLRIYLVLIFASSALNAGPENDLINKGFPIEASNFAANPRNPQNLDGIADCMSSPVQLEERAINKVIKGGNSIVISSEGLSK</sequence>
<keyword evidence="1" id="KW-0732">Signal</keyword>
<dbReference type="STRING" id="237018.SAMN04489723_10360"/>
<proteinExistence type="predicted"/>
<keyword evidence="3" id="KW-1185">Reference proteome</keyword>
<gene>
    <name evidence="2" type="ORF">SAMN04489723_10360</name>
</gene>
<name>A0A1I0XA27_9BACT</name>
<protein>
    <submittedName>
        <fullName evidence="2">Uncharacterized protein</fullName>
    </submittedName>
</protein>
<evidence type="ECO:0000256" key="1">
    <source>
        <dbReference type="SAM" id="SignalP"/>
    </source>
</evidence>
<reference evidence="2 3" key="1">
    <citation type="submission" date="2016-10" db="EMBL/GenBank/DDBJ databases">
        <authorList>
            <person name="de Groot N.N."/>
        </authorList>
    </citation>
    <scope>NUCLEOTIDE SEQUENCE [LARGE SCALE GENOMIC DNA]</scope>
    <source>
        <strain evidence="2 3">DSM 23399</strain>
    </source>
</reference>
<feature type="signal peptide" evidence="1">
    <location>
        <begin position="1"/>
        <end position="20"/>
    </location>
</feature>
<dbReference type="EMBL" id="FOKK01000003">
    <property type="protein sequence ID" value="SFA97744.1"/>
    <property type="molecule type" value="Genomic_DNA"/>
</dbReference>
<feature type="chain" id="PRO_5011744084" evidence="1">
    <location>
        <begin position="21"/>
        <end position="85"/>
    </location>
</feature>